<dbReference type="EMBL" id="BMAT01007038">
    <property type="protein sequence ID" value="GFS24960.1"/>
    <property type="molecule type" value="Genomic_DNA"/>
</dbReference>
<gene>
    <name evidence="1" type="ORF">ElyMa_003429500</name>
</gene>
<dbReference type="Proteomes" id="UP000762676">
    <property type="component" value="Unassembled WGS sequence"/>
</dbReference>
<name>A0AAV4JRF9_9GAST</name>
<evidence type="ECO:0000313" key="2">
    <source>
        <dbReference type="Proteomes" id="UP000762676"/>
    </source>
</evidence>
<proteinExistence type="predicted"/>
<evidence type="ECO:0008006" key="3">
    <source>
        <dbReference type="Google" id="ProtNLM"/>
    </source>
</evidence>
<dbReference type="AlphaFoldDB" id="A0AAV4JRF9"/>
<feature type="non-terminal residue" evidence="1">
    <location>
        <position position="56"/>
    </location>
</feature>
<keyword evidence="2" id="KW-1185">Reference proteome</keyword>
<evidence type="ECO:0000313" key="1">
    <source>
        <dbReference type="EMBL" id="GFS24960.1"/>
    </source>
</evidence>
<protein>
    <recommendedName>
        <fullName evidence="3">RNase H type-1 domain-containing protein</fullName>
    </recommendedName>
</protein>
<comment type="caution">
    <text evidence="1">The sequence shown here is derived from an EMBL/GenBank/DDBJ whole genome shotgun (WGS) entry which is preliminary data.</text>
</comment>
<accession>A0AAV4JRF9</accession>
<sequence length="56" mass="6364">MAIWHGWELNLRPPELETDALVTLQRFNAVGEKRVIKTVGKKDGPTVIFEDLLCSK</sequence>
<reference evidence="1 2" key="1">
    <citation type="journal article" date="2021" name="Elife">
        <title>Chloroplast acquisition without the gene transfer in kleptoplastic sea slugs, Plakobranchus ocellatus.</title>
        <authorList>
            <person name="Maeda T."/>
            <person name="Takahashi S."/>
            <person name="Yoshida T."/>
            <person name="Shimamura S."/>
            <person name="Takaki Y."/>
            <person name="Nagai Y."/>
            <person name="Toyoda A."/>
            <person name="Suzuki Y."/>
            <person name="Arimoto A."/>
            <person name="Ishii H."/>
            <person name="Satoh N."/>
            <person name="Nishiyama T."/>
            <person name="Hasebe M."/>
            <person name="Maruyama T."/>
            <person name="Minagawa J."/>
            <person name="Obokata J."/>
            <person name="Shigenobu S."/>
        </authorList>
    </citation>
    <scope>NUCLEOTIDE SEQUENCE [LARGE SCALE GENOMIC DNA]</scope>
</reference>
<organism evidence="1 2">
    <name type="scientific">Elysia marginata</name>
    <dbReference type="NCBI Taxonomy" id="1093978"/>
    <lineage>
        <taxon>Eukaryota</taxon>
        <taxon>Metazoa</taxon>
        <taxon>Spiralia</taxon>
        <taxon>Lophotrochozoa</taxon>
        <taxon>Mollusca</taxon>
        <taxon>Gastropoda</taxon>
        <taxon>Heterobranchia</taxon>
        <taxon>Euthyneura</taxon>
        <taxon>Panpulmonata</taxon>
        <taxon>Sacoglossa</taxon>
        <taxon>Placobranchoidea</taxon>
        <taxon>Plakobranchidae</taxon>
        <taxon>Elysia</taxon>
    </lineage>
</organism>